<evidence type="ECO:0000259" key="1">
    <source>
        <dbReference type="Pfam" id="PF00535"/>
    </source>
</evidence>
<dbReference type="PANTHER" id="PTHR43179">
    <property type="entry name" value="RHAMNOSYLTRANSFERASE WBBL"/>
    <property type="match status" value="1"/>
</dbReference>
<sequence>MNLRWKRTKELAQVFCKMVQEEGFGQTMSRAAGFAKRRLKSKKGRFLPSSQVLERQRAADTSAFPIISICVPLYNTPMPFLKEMVESVLAQSCPRWELCLADASNDGNAERRQYLESLGDSRIHYSKIDNSGIAANTNEAARLASGSYLALLDHDDVLSPNAIFEMGKAISESGALFLYSDEALFFTSMKKAHVGHFKPDFAPDYLNCCNYICHLAVFQTDLFWQAGGLNPARDGSQDHDLFLRLSEKTTPVHIPKVLYFWRVHAASTASGTEAKPYVAQAAKRAIAAHLERIGAKGSVTDGLFPSTYKVEYTIEGDPLVSILIPNKDHVEELSKLLTGLYEKTVGVRFEVIVIENNSTEKETLDYYDTIQKQHQSLRVVQYQGGFNFSAINNFGRTYANGEYLLLLNNDIEVIDGGWLKEMLSLCVQPGVGMVGAKLLYPDDTVQHAGVVTGLGGFAGHSHKYARKEASGYMFRLATVQNFSAVTAACLLCPAKVYDEVGGLDEAFQVAFNDVDFCLRVRDAGYRILYTPYAVLYHHESKSRGLDVKGEAKARFDRERARLEQKHTRQGLLCDPFYNPNLTLDREDFSENDVLPKE</sequence>
<dbReference type="InterPro" id="IPR029044">
    <property type="entry name" value="Nucleotide-diphossugar_trans"/>
</dbReference>
<proteinExistence type="predicted"/>
<organism evidence="2 3">
    <name type="scientific">Candidatus Ruthenibacterium avium</name>
    <dbReference type="NCBI Taxonomy" id="2838751"/>
    <lineage>
        <taxon>Bacteria</taxon>
        <taxon>Bacillati</taxon>
        <taxon>Bacillota</taxon>
        <taxon>Clostridia</taxon>
        <taxon>Eubacteriales</taxon>
        <taxon>Oscillospiraceae</taxon>
        <taxon>Ruthenibacterium</taxon>
    </lineage>
</organism>
<reference evidence="2" key="1">
    <citation type="journal article" date="2021" name="PeerJ">
        <title>Extensive microbial diversity within the chicken gut microbiome revealed by metagenomics and culture.</title>
        <authorList>
            <person name="Gilroy R."/>
            <person name="Ravi A."/>
            <person name="Getino M."/>
            <person name="Pursley I."/>
            <person name="Horton D.L."/>
            <person name="Alikhan N.F."/>
            <person name="Baker D."/>
            <person name="Gharbi K."/>
            <person name="Hall N."/>
            <person name="Watson M."/>
            <person name="Adriaenssens E.M."/>
            <person name="Foster-Nyarko E."/>
            <person name="Jarju S."/>
            <person name="Secka A."/>
            <person name="Antonio M."/>
            <person name="Oren A."/>
            <person name="Chaudhuri R.R."/>
            <person name="La Ragione R."/>
            <person name="Hildebrand F."/>
            <person name="Pallen M.J."/>
        </authorList>
    </citation>
    <scope>NUCLEOTIDE SEQUENCE</scope>
    <source>
        <strain evidence="2">ChiBcec8-14828</strain>
    </source>
</reference>
<dbReference type="AlphaFoldDB" id="A0A9D2M463"/>
<reference evidence="2" key="2">
    <citation type="submission" date="2021-04" db="EMBL/GenBank/DDBJ databases">
        <authorList>
            <person name="Gilroy R."/>
        </authorList>
    </citation>
    <scope>NUCLEOTIDE SEQUENCE</scope>
    <source>
        <strain evidence="2">ChiBcec8-14828</strain>
    </source>
</reference>
<evidence type="ECO:0000313" key="3">
    <source>
        <dbReference type="Proteomes" id="UP000824209"/>
    </source>
</evidence>
<protein>
    <submittedName>
        <fullName evidence="2">Glycosyltransferase family 2 protein</fullName>
    </submittedName>
</protein>
<name>A0A9D2M463_9FIRM</name>
<dbReference type="Pfam" id="PF00535">
    <property type="entry name" value="Glycos_transf_2"/>
    <property type="match status" value="1"/>
</dbReference>
<gene>
    <name evidence="2" type="ORF">H9943_09985</name>
</gene>
<evidence type="ECO:0000313" key="2">
    <source>
        <dbReference type="EMBL" id="HJB40707.1"/>
    </source>
</evidence>
<dbReference type="Proteomes" id="UP000824209">
    <property type="component" value="Unassembled WGS sequence"/>
</dbReference>
<dbReference type="SUPFAM" id="SSF53448">
    <property type="entry name" value="Nucleotide-diphospho-sugar transferases"/>
    <property type="match status" value="2"/>
</dbReference>
<dbReference type="PANTHER" id="PTHR43179:SF7">
    <property type="entry name" value="RHAMNOSYLTRANSFERASE WBBL"/>
    <property type="match status" value="1"/>
</dbReference>
<dbReference type="CDD" id="cd04186">
    <property type="entry name" value="GT_2_like_c"/>
    <property type="match status" value="1"/>
</dbReference>
<dbReference type="Pfam" id="PF13641">
    <property type="entry name" value="Glyco_tranf_2_3"/>
    <property type="match status" value="1"/>
</dbReference>
<dbReference type="Gene3D" id="3.90.550.10">
    <property type="entry name" value="Spore Coat Polysaccharide Biosynthesis Protein SpsA, Chain A"/>
    <property type="match status" value="2"/>
</dbReference>
<feature type="domain" description="Glycosyltransferase 2-like" evidence="1">
    <location>
        <begin position="68"/>
        <end position="223"/>
    </location>
</feature>
<comment type="caution">
    <text evidence="2">The sequence shown here is derived from an EMBL/GenBank/DDBJ whole genome shotgun (WGS) entry which is preliminary data.</text>
</comment>
<dbReference type="InterPro" id="IPR001173">
    <property type="entry name" value="Glyco_trans_2-like"/>
</dbReference>
<accession>A0A9D2M463</accession>
<dbReference type="EMBL" id="DWYA01000088">
    <property type="protein sequence ID" value="HJB40707.1"/>
    <property type="molecule type" value="Genomic_DNA"/>
</dbReference>